<evidence type="ECO:0000313" key="3">
    <source>
        <dbReference type="Proteomes" id="UP001175000"/>
    </source>
</evidence>
<sequence length="137" mass="14273">MKFTATLLGLAALLTSTSASPTAIQTRAITSADFSNFAVSCNGTTCTYSTSIVLSDSTAFSCTHSTTGATIPTNSGFWTCTAEALFLRFNKLPNPTAAYRIVLTDARVPGSSMTVSYLSPVAEWPGDAAYTGPSSFT</sequence>
<comment type="caution">
    <text evidence="2">The sequence shown here is derived from an EMBL/GenBank/DDBJ whole genome shotgun (WGS) entry which is preliminary data.</text>
</comment>
<feature type="signal peptide" evidence="1">
    <location>
        <begin position="1"/>
        <end position="19"/>
    </location>
</feature>
<evidence type="ECO:0000256" key="1">
    <source>
        <dbReference type="SAM" id="SignalP"/>
    </source>
</evidence>
<dbReference type="EMBL" id="JAULSU010000002">
    <property type="protein sequence ID" value="KAK0625868.1"/>
    <property type="molecule type" value="Genomic_DNA"/>
</dbReference>
<dbReference type="Proteomes" id="UP001175000">
    <property type="component" value="Unassembled WGS sequence"/>
</dbReference>
<proteinExistence type="predicted"/>
<dbReference type="AlphaFoldDB" id="A0AA40C6B3"/>
<reference evidence="2" key="1">
    <citation type="submission" date="2023-06" db="EMBL/GenBank/DDBJ databases">
        <title>Genome-scale phylogeny and comparative genomics of the fungal order Sordariales.</title>
        <authorList>
            <consortium name="Lawrence Berkeley National Laboratory"/>
            <person name="Hensen N."/>
            <person name="Bonometti L."/>
            <person name="Westerberg I."/>
            <person name="Brannstrom I.O."/>
            <person name="Guillou S."/>
            <person name="Cros-Aarteil S."/>
            <person name="Calhoun S."/>
            <person name="Haridas S."/>
            <person name="Kuo A."/>
            <person name="Mondo S."/>
            <person name="Pangilinan J."/>
            <person name="Riley R."/>
            <person name="Labutti K."/>
            <person name="Andreopoulos B."/>
            <person name="Lipzen A."/>
            <person name="Chen C."/>
            <person name="Yanf M."/>
            <person name="Daum C."/>
            <person name="Ng V."/>
            <person name="Clum A."/>
            <person name="Steindorff A."/>
            <person name="Ohm R."/>
            <person name="Martin F."/>
            <person name="Silar P."/>
            <person name="Natvig D."/>
            <person name="Lalanne C."/>
            <person name="Gautier V."/>
            <person name="Ament-Velasquez S.L."/>
            <person name="Kruys A."/>
            <person name="Hutchinson M.I."/>
            <person name="Powell A.J."/>
            <person name="Barry K."/>
            <person name="Miller A.N."/>
            <person name="Grigoriev I.V."/>
            <person name="Debuchy R."/>
            <person name="Gladieux P."/>
            <person name="Thoren M.H."/>
            <person name="Johannesson H."/>
        </authorList>
    </citation>
    <scope>NUCLEOTIDE SEQUENCE</scope>
    <source>
        <strain evidence="2">CBS 606.72</strain>
    </source>
</reference>
<accession>A0AA40C6B3</accession>
<name>A0AA40C6B3_9PEZI</name>
<organism evidence="2 3">
    <name type="scientific">Immersiella caudata</name>
    <dbReference type="NCBI Taxonomy" id="314043"/>
    <lineage>
        <taxon>Eukaryota</taxon>
        <taxon>Fungi</taxon>
        <taxon>Dikarya</taxon>
        <taxon>Ascomycota</taxon>
        <taxon>Pezizomycotina</taxon>
        <taxon>Sordariomycetes</taxon>
        <taxon>Sordariomycetidae</taxon>
        <taxon>Sordariales</taxon>
        <taxon>Lasiosphaeriaceae</taxon>
        <taxon>Immersiella</taxon>
    </lineage>
</organism>
<protein>
    <submittedName>
        <fullName evidence="2">Uncharacterized protein</fullName>
    </submittedName>
</protein>
<feature type="chain" id="PRO_5041350801" evidence="1">
    <location>
        <begin position="20"/>
        <end position="137"/>
    </location>
</feature>
<feature type="non-terminal residue" evidence="2">
    <location>
        <position position="137"/>
    </location>
</feature>
<evidence type="ECO:0000313" key="2">
    <source>
        <dbReference type="EMBL" id="KAK0625868.1"/>
    </source>
</evidence>
<gene>
    <name evidence="2" type="ORF">B0T14DRAFT_394688</name>
</gene>
<keyword evidence="3" id="KW-1185">Reference proteome</keyword>
<keyword evidence="1" id="KW-0732">Signal</keyword>